<dbReference type="GO" id="GO:0009003">
    <property type="term" value="F:signal peptidase activity"/>
    <property type="evidence" value="ECO:0007669"/>
    <property type="project" value="UniProtKB-EC"/>
</dbReference>
<dbReference type="GO" id="GO:0004252">
    <property type="term" value="F:serine-type endopeptidase activity"/>
    <property type="evidence" value="ECO:0007669"/>
    <property type="project" value="UniProtKB-UniRule"/>
</dbReference>
<dbReference type="Proteomes" id="UP000293291">
    <property type="component" value="Unassembled WGS sequence"/>
</dbReference>
<reference evidence="7 8" key="1">
    <citation type="submission" date="2019-01" db="EMBL/GenBank/DDBJ databases">
        <title>Novel species of Nocardioides.</title>
        <authorList>
            <person name="Liu Q."/>
            <person name="Xin Y.-H."/>
        </authorList>
    </citation>
    <scope>NUCLEOTIDE SEQUENCE [LARGE SCALE GENOMIC DNA]</scope>
    <source>
        <strain evidence="7 8">CGMCC 4.6875</strain>
    </source>
</reference>
<gene>
    <name evidence="7" type="ORF">EUA07_08125</name>
</gene>
<feature type="transmembrane region" description="Helical" evidence="6">
    <location>
        <begin position="150"/>
        <end position="168"/>
    </location>
</feature>
<dbReference type="Pfam" id="PF13385">
    <property type="entry name" value="Laminin_G_3"/>
    <property type="match status" value="1"/>
</dbReference>
<evidence type="ECO:0000256" key="4">
    <source>
        <dbReference type="ARBA" id="ARBA00023136"/>
    </source>
</evidence>
<evidence type="ECO:0000256" key="1">
    <source>
        <dbReference type="ARBA" id="ARBA00004370"/>
    </source>
</evidence>
<proteinExistence type="predicted"/>
<dbReference type="Gene3D" id="2.60.120.200">
    <property type="match status" value="1"/>
</dbReference>
<dbReference type="EC" id="3.4.21.89" evidence="5"/>
<dbReference type="CDD" id="cd06462">
    <property type="entry name" value="Peptidase_S24_S26"/>
    <property type="match status" value="1"/>
</dbReference>
<keyword evidence="4 6" id="KW-0472">Membrane</keyword>
<evidence type="ECO:0000256" key="5">
    <source>
        <dbReference type="NCBIfam" id="TIGR02228"/>
    </source>
</evidence>
<name>A0A4Q2SCL1_9ACTN</name>
<evidence type="ECO:0000256" key="3">
    <source>
        <dbReference type="ARBA" id="ARBA00022989"/>
    </source>
</evidence>
<comment type="caution">
    <text evidence="7">The sequence shown here is derived from an EMBL/GenBank/DDBJ whole genome shotgun (WGS) entry which is preliminary data.</text>
</comment>
<evidence type="ECO:0000256" key="6">
    <source>
        <dbReference type="SAM" id="Phobius"/>
    </source>
</evidence>
<dbReference type="AlphaFoldDB" id="A0A4Q2SCL1"/>
<dbReference type="GO" id="GO:0016020">
    <property type="term" value="C:membrane"/>
    <property type="evidence" value="ECO:0007669"/>
    <property type="project" value="UniProtKB-SubCell"/>
</dbReference>
<accession>A0A4Q2SCL1</accession>
<keyword evidence="7" id="KW-0378">Hydrolase</keyword>
<keyword evidence="3 6" id="KW-1133">Transmembrane helix</keyword>
<comment type="subcellular location">
    <subcellularLocation>
        <location evidence="1">Membrane</location>
    </subcellularLocation>
</comment>
<dbReference type="NCBIfam" id="TIGR02228">
    <property type="entry name" value="sigpep_I_arch"/>
    <property type="match status" value="1"/>
</dbReference>
<dbReference type="RefSeq" id="WP_129454628.1">
    <property type="nucleotide sequence ID" value="NZ_JACXYX010000012.1"/>
</dbReference>
<dbReference type="InterPro" id="IPR001733">
    <property type="entry name" value="Peptidase_S26B"/>
</dbReference>
<evidence type="ECO:0000313" key="8">
    <source>
        <dbReference type="Proteomes" id="UP000293291"/>
    </source>
</evidence>
<keyword evidence="8" id="KW-1185">Reference proteome</keyword>
<dbReference type="SUPFAM" id="SSF49899">
    <property type="entry name" value="Concanavalin A-like lectins/glucanases"/>
    <property type="match status" value="1"/>
</dbReference>
<keyword evidence="2 6" id="KW-0812">Transmembrane</keyword>
<sequence length="448" mass="46327">MRTSPPDAAAGSGWTRLLLVLGSRAYRAMLLTLTVVAAAPLVAGWGSYVVASASMEPSIAPGDVVLGRPSATDHRVRVGRVYVFDDPARGGRLLVHRVVERRDDGDYTTAGDANDVTDITPLEPAAIRAQAILLVPLVGLPVHWARTRDWLPLLVWILASSAAFVLAGQRLDTQRPSRPRGSRTAVATAVAVGAVAAGTAGSAGATFTDRTTASGSEWTAGAWAQPYVGAVLADSPRFLWLLDETAGTATAQDRSGNAFLGDYEPAAVLGRPGGLPNNPGTSMTTSGGLALTSAYTAGSPATHSMELWFRAAPRSAGPLIGFGSSATPGAPPQEDRVVRLAPSGQITYGDWDSNPRSLIATPGAYDDDVWHHLVVVSTAANGGRQSTVVYVDGVARASSLTSKVDDYASHVRVGGGSGTATFSGSVDNVAVYHSALSAGRVAAHWAAR</sequence>
<feature type="transmembrane region" description="Helical" evidence="6">
    <location>
        <begin position="28"/>
        <end position="51"/>
    </location>
</feature>
<dbReference type="Gene3D" id="2.10.109.10">
    <property type="entry name" value="Umud Fragment, subunit A"/>
    <property type="match status" value="1"/>
</dbReference>
<dbReference type="InterPro" id="IPR013320">
    <property type="entry name" value="ConA-like_dom_sf"/>
</dbReference>
<organism evidence="7 8">
    <name type="scientific">Nocardioides ganghwensis</name>
    <dbReference type="NCBI Taxonomy" id="252230"/>
    <lineage>
        <taxon>Bacteria</taxon>
        <taxon>Bacillati</taxon>
        <taxon>Actinomycetota</taxon>
        <taxon>Actinomycetes</taxon>
        <taxon>Propionibacteriales</taxon>
        <taxon>Nocardioidaceae</taxon>
        <taxon>Nocardioides</taxon>
    </lineage>
</organism>
<protein>
    <recommendedName>
        <fullName evidence="5">Signal peptidase I</fullName>
        <ecNumber evidence="5">3.4.21.89</ecNumber>
    </recommendedName>
</protein>
<evidence type="ECO:0000256" key="2">
    <source>
        <dbReference type="ARBA" id="ARBA00022692"/>
    </source>
</evidence>
<dbReference type="InterPro" id="IPR036286">
    <property type="entry name" value="LexA/Signal_pep-like_sf"/>
</dbReference>
<evidence type="ECO:0000313" key="7">
    <source>
        <dbReference type="EMBL" id="RYC02703.1"/>
    </source>
</evidence>
<dbReference type="GO" id="GO:0006465">
    <property type="term" value="P:signal peptide processing"/>
    <property type="evidence" value="ECO:0007669"/>
    <property type="project" value="UniProtKB-UniRule"/>
</dbReference>
<dbReference type="EMBL" id="SDWU01000008">
    <property type="protein sequence ID" value="RYC02703.1"/>
    <property type="molecule type" value="Genomic_DNA"/>
</dbReference>
<dbReference type="OrthoDB" id="9802683at2"/>
<dbReference type="SUPFAM" id="SSF51306">
    <property type="entry name" value="LexA/Signal peptidase"/>
    <property type="match status" value="1"/>
</dbReference>